<dbReference type="AlphaFoldDB" id="A0A0P1B7R7"/>
<organism evidence="1 2">
    <name type="scientific">Plasmopara halstedii</name>
    <name type="common">Downy mildew of sunflower</name>
    <dbReference type="NCBI Taxonomy" id="4781"/>
    <lineage>
        <taxon>Eukaryota</taxon>
        <taxon>Sar</taxon>
        <taxon>Stramenopiles</taxon>
        <taxon>Oomycota</taxon>
        <taxon>Peronosporomycetes</taxon>
        <taxon>Peronosporales</taxon>
        <taxon>Peronosporaceae</taxon>
        <taxon>Plasmopara</taxon>
    </lineage>
</organism>
<evidence type="ECO:0000313" key="2">
    <source>
        <dbReference type="Proteomes" id="UP000054928"/>
    </source>
</evidence>
<reference evidence="2" key="1">
    <citation type="submission" date="2014-09" db="EMBL/GenBank/DDBJ databases">
        <authorList>
            <person name="Sharma Rahul"/>
            <person name="Thines Marco"/>
        </authorList>
    </citation>
    <scope>NUCLEOTIDE SEQUENCE [LARGE SCALE GENOMIC DNA]</scope>
</reference>
<name>A0A0P1B7R7_PLAHL</name>
<proteinExistence type="predicted"/>
<keyword evidence="2" id="KW-1185">Reference proteome</keyword>
<dbReference type="Proteomes" id="UP000054928">
    <property type="component" value="Unassembled WGS sequence"/>
</dbReference>
<protein>
    <submittedName>
        <fullName evidence="1">Uncharacterized protein</fullName>
    </submittedName>
</protein>
<evidence type="ECO:0000313" key="1">
    <source>
        <dbReference type="EMBL" id="CEG50018.1"/>
    </source>
</evidence>
<accession>A0A0P1B7R7</accession>
<dbReference type="EMBL" id="CCYD01003101">
    <property type="protein sequence ID" value="CEG50018.1"/>
    <property type="molecule type" value="Genomic_DNA"/>
</dbReference>
<dbReference type="GeneID" id="36402803"/>
<sequence length="103" mass="10966">MACAASLIMKSDKLAVTSEEIPPTRKCSQSLYSFVKNCMEGHETIGTGTDEAAGTPAKKLAVHGSDAIAQLAIAFLETVTSQEDVMVRQINDRLTRHLAVTGS</sequence>
<dbReference type="RefSeq" id="XP_024586387.1">
    <property type="nucleotide sequence ID" value="XM_024721272.1"/>
</dbReference>